<feature type="chain" id="PRO_5012168174" evidence="3">
    <location>
        <begin position="36"/>
        <end position="851"/>
    </location>
</feature>
<accession>A0A1X1G136</accession>
<dbReference type="Gene3D" id="3.40.50.410">
    <property type="entry name" value="von Willebrand factor, type A domain"/>
    <property type="match status" value="1"/>
</dbReference>
<keyword evidence="2" id="KW-0472">Membrane</keyword>
<feature type="compositionally biased region" description="Basic and acidic residues" evidence="1">
    <location>
        <begin position="523"/>
        <end position="536"/>
    </location>
</feature>
<dbReference type="Proteomes" id="UP000193633">
    <property type="component" value="Unassembled WGS sequence"/>
</dbReference>
<sequence length="851" mass="93840">MNVQYDFKKIQYFTSRLVIFLAILFLCAPINSLHADSTTEPQTTLHKTITPISGQEDQYELSLDITSKLGTETQSEPLDVVLVADLSGSMKEQDVWSSSTSRYISRIEALKNTLRGVNGRQGLIDTILSSSQNRLSIVGFAGKIDNQYSNQYYSWPYWAGWYSNISPYDDAKTLVSWSTDSNSSKNIVSSLTIADSNRSYGMNAGIGTGTNINAGLTEAQKLLQSARTGAKKVVILLSDGEANMYYESNSGRTIYNYSSNPNVGRTIDTPDWFTSGLERGMGSISGLIAPKIDGFYSIKFKYIGSKDSITSLKEYIGGYNSTIPNEILSASDENDLQQKFKEITDKILPLGVHHVTISDVLSKYVQLLPGNASRLRVVKIKDGNEEELTTNQVTIESKKNEQGLVEVTAKFNPSYTLEDDAKYVLKFTVTSTQEAFDAIAGDKTLTSDDAEGADATKLYSNKGAKVAYSYGIGTSRTKTKDYSEKPTFKPSDPLTIPVEVEWKGVDGKSNPSANRPPSVELKLNQKKDGSTKDSYRKVTSPVQTNSFTENTSFTKVAKGYDYELKAPDAPGYTVEVQKTGTKEKPSFKVIYRQLPSLTIRKILEGEQSSNKSFTINVTLSDKDGKPINGKFGNTTVTNGKVQISLKNGQETVLKYLPRDTHYKVEEVETSRAGYHVTYEKQEGTLSEDVQTIVTNHRLPTLSVTKKVTGAFANLLQSFKITIDVKDAQNKPLNGSYSAIVNNQKTTLKFTNGKATVDLKKDKTVKILDLPLNARYSIEEEASSSRGYRVSYENKEGKLDGDKSATVTNNKNSVPETGIDFLSSTLMLGVVLPLGGIFFIILLGHLVVNRRK</sequence>
<organism evidence="5 6">
    <name type="scientific">Streptococcus oralis subsp. tigurinus</name>
    <dbReference type="NCBI Taxonomy" id="1077464"/>
    <lineage>
        <taxon>Bacteria</taxon>
        <taxon>Bacillati</taxon>
        <taxon>Bacillota</taxon>
        <taxon>Bacilli</taxon>
        <taxon>Lactobacillales</taxon>
        <taxon>Streptococcaceae</taxon>
        <taxon>Streptococcus</taxon>
    </lineage>
</organism>
<protein>
    <submittedName>
        <fullName evidence="5">Adhesin</fullName>
    </submittedName>
</protein>
<dbReference type="InterPro" id="IPR036465">
    <property type="entry name" value="vWFA_dom_sf"/>
</dbReference>
<feature type="region of interest" description="Disordered" evidence="1">
    <location>
        <begin position="503"/>
        <end position="543"/>
    </location>
</feature>
<dbReference type="InterPro" id="IPR002035">
    <property type="entry name" value="VWF_A"/>
</dbReference>
<evidence type="ECO:0000256" key="1">
    <source>
        <dbReference type="SAM" id="MobiDB-lite"/>
    </source>
</evidence>
<dbReference type="EMBL" id="NCUD01000044">
    <property type="protein sequence ID" value="ORO40274.1"/>
    <property type="molecule type" value="Genomic_DNA"/>
</dbReference>
<keyword evidence="2" id="KW-1133">Transmembrane helix</keyword>
<dbReference type="Gene3D" id="2.60.40.1140">
    <property type="entry name" value="Collagen-binding surface protein Cna, B-type domain"/>
    <property type="match status" value="2"/>
</dbReference>
<feature type="domain" description="VWFA" evidence="4">
    <location>
        <begin position="79"/>
        <end position="347"/>
    </location>
</feature>
<evidence type="ECO:0000313" key="6">
    <source>
        <dbReference type="Proteomes" id="UP000193633"/>
    </source>
</evidence>
<dbReference type="PROSITE" id="PS50234">
    <property type="entry name" value="VWFA"/>
    <property type="match status" value="1"/>
</dbReference>
<dbReference type="SUPFAM" id="SSF53300">
    <property type="entry name" value="vWA-like"/>
    <property type="match status" value="1"/>
</dbReference>
<gene>
    <name evidence="5" type="ORF">B7728_05100</name>
</gene>
<dbReference type="InterPro" id="IPR055382">
    <property type="entry name" value="DUF7601"/>
</dbReference>
<dbReference type="InterPro" id="IPR055384">
    <property type="entry name" value="DUF7604"/>
</dbReference>
<dbReference type="AlphaFoldDB" id="A0A1X1G136"/>
<comment type="caution">
    <text evidence="5">The sequence shown here is derived from an EMBL/GenBank/DDBJ whole genome shotgun (WGS) entry which is preliminary data.</text>
</comment>
<dbReference type="SMART" id="SM00327">
    <property type="entry name" value="VWA"/>
    <property type="match status" value="1"/>
</dbReference>
<keyword evidence="3" id="KW-0732">Signal</keyword>
<feature type="transmembrane region" description="Helical" evidence="2">
    <location>
        <begin position="825"/>
        <end position="847"/>
    </location>
</feature>
<proteinExistence type="predicted"/>
<feature type="signal peptide" evidence="3">
    <location>
        <begin position="1"/>
        <end position="35"/>
    </location>
</feature>
<dbReference type="RefSeq" id="WP_084851990.1">
    <property type="nucleotide sequence ID" value="NZ_NCUD01000044.1"/>
</dbReference>
<dbReference type="CDD" id="cd00198">
    <property type="entry name" value="vWFA"/>
    <property type="match status" value="1"/>
</dbReference>
<evidence type="ECO:0000259" key="4">
    <source>
        <dbReference type="PROSITE" id="PS50234"/>
    </source>
</evidence>
<dbReference type="Pfam" id="PF24547">
    <property type="entry name" value="DUF7601"/>
    <property type="match status" value="2"/>
</dbReference>
<evidence type="ECO:0000256" key="2">
    <source>
        <dbReference type="SAM" id="Phobius"/>
    </source>
</evidence>
<evidence type="ECO:0000256" key="3">
    <source>
        <dbReference type="SAM" id="SignalP"/>
    </source>
</evidence>
<reference evidence="5 6" key="1">
    <citation type="journal article" date="2016" name="Eur. J. Clin. Microbiol. Infect. Dis.">
        <title>Whole genome sequencing as a tool for phylogenetic analysis of clinical strains of Mitis group streptococci.</title>
        <authorList>
            <person name="Rasmussen L.H."/>
            <person name="Dargis R."/>
            <person name="Hojholt K."/>
            <person name="Christensen J.J."/>
            <person name="Skovgaard O."/>
            <person name="Justesen U.S."/>
            <person name="Rosenvinge F.S."/>
            <person name="Moser C."/>
            <person name="Lukjancenko O."/>
            <person name="Rasmussen S."/>
            <person name="Nielsen X.C."/>
        </authorList>
    </citation>
    <scope>NUCLEOTIDE SEQUENCE [LARGE SCALE GENOMIC DNA]</scope>
    <source>
        <strain evidence="5 6">OD_339823_10</strain>
    </source>
</reference>
<dbReference type="Pfam" id="PF24558">
    <property type="entry name" value="DUF7604"/>
    <property type="match status" value="1"/>
</dbReference>
<name>A0A1X1G136_STROR</name>
<keyword evidence="2" id="KW-0812">Transmembrane</keyword>
<evidence type="ECO:0000313" key="5">
    <source>
        <dbReference type="EMBL" id="ORO40274.1"/>
    </source>
</evidence>